<protein>
    <recommendedName>
        <fullName evidence="7">Cardiolipin synthase N-terminal domain-containing protein</fullName>
    </recommendedName>
</protein>
<keyword evidence="4 6" id="KW-1133">Transmembrane helix</keyword>
<gene>
    <name evidence="8" type="ORF">SDC9_189422</name>
</gene>
<proteinExistence type="predicted"/>
<evidence type="ECO:0000256" key="2">
    <source>
        <dbReference type="ARBA" id="ARBA00022475"/>
    </source>
</evidence>
<feature type="transmembrane region" description="Helical" evidence="6">
    <location>
        <begin position="7"/>
        <end position="30"/>
    </location>
</feature>
<dbReference type="Pfam" id="PF13396">
    <property type="entry name" value="PLDc_N"/>
    <property type="match status" value="1"/>
</dbReference>
<accession>A0A645HSE8</accession>
<comment type="caution">
    <text evidence="8">The sequence shown here is derived from an EMBL/GenBank/DDBJ whole genome shotgun (WGS) entry which is preliminary data.</text>
</comment>
<keyword evidence="3 6" id="KW-0812">Transmembrane</keyword>
<organism evidence="8">
    <name type="scientific">bioreactor metagenome</name>
    <dbReference type="NCBI Taxonomy" id="1076179"/>
    <lineage>
        <taxon>unclassified sequences</taxon>
        <taxon>metagenomes</taxon>
        <taxon>ecological metagenomes</taxon>
    </lineage>
</organism>
<keyword evidence="2" id="KW-1003">Cell membrane</keyword>
<evidence type="ECO:0000313" key="8">
    <source>
        <dbReference type="EMBL" id="MPN41867.1"/>
    </source>
</evidence>
<feature type="domain" description="Cardiolipin synthase N-terminal" evidence="7">
    <location>
        <begin position="20"/>
        <end position="63"/>
    </location>
</feature>
<dbReference type="AlphaFoldDB" id="A0A645HSE8"/>
<evidence type="ECO:0000256" key="1">
    <source>
        <dbReference type="ARBA" id="ARBA00004651"/>
    </source>
</evidence>
<evidence type="ECO:0000256" key="5">
    <source>
        <dbReference type="ARBA" id="ARBA00023136"/>
    </source>
</evidence>
<evidence type="ECO:0000256" key="6">
    <source>
        <dbReference type="SAM" id="Phobius"/>
    </source>
</evidence>
<reference evidence="8" key="1">
    <citation type="submission" date="2019-08" db="EMBL/GenBank/DDBJ databases">
        <authorList>
            <person name="Kucharzyk K."/>
            <person name="Murdoch R.W."/>
            <person name="Higgins S."/>
            <person name="Loffler F."/>
        </authorList>
    </citation>
    <scope>NUCLEOTIDE SEQUENCE</scope>
</reference>
<keyword evidence="5 6" id="KW-0472">Membrane</keyword>
<evidence type="ECO:0000256" key="3">
    <source>
        <dbReference type="ARBA" id="ARBA00022692"/>
    </source>
</evidence>
<comment type="subcellular location">
    <subcellularLocation>
        <location evidence="1">Cell membrane</location>
        <topology evidence="1">Multi-pass membrane protein</topology>
    </subcellularLocation>
</comment>
<dbReference type="EMBL" id="VSSQ01099200">
    <property type="protein sequence ID" value="MPN41867.1"/>
    <property type="molecule type" value="Genomic_DNA"/>
</dbReference>
<sequence length="66" mass="7642">MESIREYIPFLIPIIIIEFALMISAVVHIIKHDKFKIGNKVLWIIVSVVFQIIGPILYFTIGRSDE</sequence>
<dbReference type="InterPro" id="IPR027379">
    <property type="entry name" value="CLS_N"/>
</dbReference>
<evidence type="ECO:0000259" key="7">
    <source>
        <dbReference type="Pfam" id="PF13396"/>
    </source>
</evidence>
<feature type="transmembrane region" description="Helical" evidence="6">
    <location>
        <begin position="42"/>
        <end position="61"/>
    </location>
</feature>
<dbReference type="GO" id="GO:0005886">
    <property type="term" value="C:plasma membrane"/>
    <property type="evidence" value="ECO:0007669"/>
    <property type="project" value="UniProtKB-SubCell"/>
</dbReference>
<evidence type="ECO:0000256" key="4">
    <source>
        <dbReference type="ARBA" id="ARBA00022989"/>
    </source>
</evidence>
<name>A0A645HSE8_9ZZZZ</name>